<dbReference type="EMBL" id="JAAMPC010001581">
    <property type="protein sequence ID" value="KAG2240405.1"/>
    <property type="molecule type" value="Genomic_DNA"/>
</dbReference>
<sequence length="486" mass="53547">MISSMKLILLTFSALGLIIVAKRDRTLSLEKDGKELVRLLTSINKPAIKSFQTERGDILDCIDINKQLAFDHPLLKNHSIQLMPTTIPKWNINNNKNAKNADSVPFQQDGISCPSGTVVVKRITQEDLIQAQRLKSMGSEYSRHISLEGKNIELTGFHFAVAEYRYSVFGAKVNLSIWEPEVSPTQFSSSSMLIAQGSKKQFQSIRAGWIVYQWLNQNHSRFACTPIGLYADGFIKTGCYNILCPGFVQVSTRIPLGMLFGPVSIYDGPQYEVGIRIYKDGYTGDWWLVVYDENVGYWPNSLFTKAGLGHGASLVAYGGEVFSPVNEKSPSMGSGHFPSEGYSKAAYVNNFKVVKGSVASKPPFPDGYTGDWWLVVYDENVGYWPNSLFTKAGLGHGASLVAYGGEVFSPVNEKSPSMGSGHFPSEGYSKAAYVNNFKVVKGSVASKPPFPVKLFSSTPNCYKASLIRKRKAWYNAIFFGGPGGCI</sequence>
<dbReference type="Pfam" id="PF03080">
    <property type="entry name" value="Neprosin"/>
    <property type="match status" value="2"/>
</dbReference>
<evidence type="ECO:0000313" key="4">
    <source>
        <dbReference type="Proteomes" id="UP000886595"/>
    </source>
</evidence>
<evidence type="ECO:0000313" key="3">
    <source>
        <dbReference type="EMBL" id="KAG2240405.1"/>
    </source>
</evidence>
<accession>A0A8X7TFR8</accession>
<dbReference type="AlphaFoldDB" id="A0A8X7TFR8"/>
<keyword evidence="4" id="KW-1185">Reference proteome</keyword>
<gene>
    <name evidence="3" type="ORF">Bca52824_090723</name>
</gene>
<proteinExistence type="predicted"/>
<dbReference type="InterPro" id="IPR053168">
    <property type="entry name" value="Glutamic_endopeptidase"/>
</dbReference>
<feature type="domain" description="Neprosin PEP catalytic" evidence="2">
    <location>
        <begin position="152"/>
        <end position="410"/>
    </location>
</feature>
<dbReference type="PANTHER" id="PTHR31589:SF152">
    <property type="entry name" value="NEPROSIN DOMAIN-CONTAINING PROTEIN"/>
    <property type="match status" value="1"/>
</dbReference>
<dbReference type="Pfam" id="PF14365">
    <property type="entry name" value="Neprosin_AP"/>
    <property type="match status" value="1"/>
</dbReference>
<dbReference type="OrthoDB" id="1858978at2759"/>
<feature type="signal peptide" evidence="1">
    <location>
        <begin position="1"/>
        <end position="21"/>
    </location>
</feature>
<organism evidence="3 4">
    <name type="scientific">Brassica carinata</name>
    <name type="common">Ethiopian mustard</name>
    <name type="synonym">Abyssinian cabbage</name>
    <dbReference type="NCBI Taxonomy" id="52824"/>
    <lineage>
        <taxon>Eukaryota</taxon>
        <taxon>Viridiplantae</taxon>
        <taxon>Streptophyta</taxon>
        <taxon>Embryophyta</taxon>
        <taxon>Tracheophyta</taxon>
        <taxon>Spermatophyta</taxon>
        <taxon>Magnoliopsida</taxon>
        <taxon>eudicotyledons</taxon>
        <taxon>Gunneridae</taxon>
        <taxon>Pentapetalae</taxon>
        <taxon>rosids</taxon>
        <taxon>malvids</taxon>
        <taxon>Brassicales</taxon>
        <taxon>Brassicaceae</taxon>
        <taxon>Brassiceae</taxon>
        <taxon>Brassica</taxon>
    </lineage>
</organism>
<keyword evidence="1" id="KW-0732">Signal</keyword>
<name>A0A8X7TFR8_BRACI</name>
<comment type="caution">
    <text evidence="3">The sequence shown here is derived from an EMBL/GenBank/DDBJ whole genome shotgun (WGS) entry which is preliminary data.</text>
</comment>
<feature type="chain" id="PRO_5036491124" description="Neprosin PEP catalytic domain-containing protein" evidence="1">
    <location>
        <begin position="22"/>
        <end position="486"/>
    </location>
</feature>
<feature type="domain" description="Neprosin PEP catalytic" evidence="2">
    <location>
        <begin position="406"/>
        <end position="486"/>
    </location>
</feature>
<dbReference type="PANTHER" id="PTHR31589">
    <property type="entry name" value="PROTEIN, PUTATIVE (DUF239)-RELATED-RELATED"/>
    <property type="match status" value="1"/>
</dbReference>
<dbReference type="PROSITE" id="PS52045">
    <property type="entry name" value="NEPROSIN_PEP_CD"/>
    <property type="match status" value="2"/>
</dbReference>
<protein>
    <recommendedName>
        <fullName evidence="2">Neprosin PEP catalytic domain-containing protein</fullName>
    </recommendedName>
</protein>
<dbReference type="InterPro" id="IPR004314">
    <property type="entry name" value="Neprosin"/>
</dbReference>
<dbReference type="InterPro" id="IPR025521">
    <property type="entry name" value="Neprosin_propep"/>
</dbReference>
<reference evidence="3 4" key="1">
    <citation type="submission" date="2020-02" db="EMBL/GenBank/DDBJ databases">
        <authorList>
            <person name="Ma Q."/>
            <person name="Huang Y."/>
            <person name="Song X."/>
            <person name="Pei D."/>
        </authorList>
    </citation>
    <scope>NUCLEOTIDE SEQUENCE [LARGE SCALE GENOMIC DNA]</scope>
    <source>
        <strain evidence="3">Sxm20200214</strain>
        <tissue evidence="3">Leaf</tissue>
    </source>
</reference>
<dbReference type="Proteomes" id="UP000886595">
    <property type="component" value="Unassembled WGS sequence"/>
</dbReference>
<evidence type="ECO:0000256" key="1">
    <source>
        <dbReference type="SAM" id="SignalP"/>
    </source>
</evidence>
<evidence type="ECO:0000259" key="2">
    <source>
        <dbReference type="PROSITE" id="PS52045"/>
    </source>
</evidence>